<dbReference type="Proteomes" id="UP000031829">
    <property type="component" value="Chromosome"/>
</dbReference>
<evidence type="ECO:0000313" key="2">
    <source>
        <dbReference type="Proteomes" id="UP000031829"/>
    </source>
</evidence>
<dbReference type="HOGENOM" id="CLU_2840701_0_0_9"/>
<sequence>MKKKKVKSPRALAGFLIYIIGFAILLAGSAPEWLETVSKIMIVLGVILLIIAEINLKKRKKSVQA</sequence>
<accession>A0A0B6AUQ6</accession>
<name>A0A0B6AUQ6_PRIM2</name>
<evidence type="ECO:0000313" key="1">
    <source>
        <dbReference type="EMBL" id="AJI24403.1"/>
    </source>
</evidence>
<dbReference type="KEGG" id="bmeg:BG04_5119"/>
<dbReference type="EMBL" id="CP009920">
    <property type="protein sequence ID" value="AJI24403.1"/>
    <property type="molecule type" value="Genomic_DNA"/>
</dbReference>
<dbReference type="GeneID" id="93643081"/>
<dbReference type="AlphaFoldDB" id="A0A0B6AUQ6"/>
<proteinExistence type="predicted"/>
<reference evidence="1 2" key="1">
    <citation type="journal article" date="2015" name="Genome Announc.">
        <title>Complete genome sequences for 35 biothreat assay-relevant bacillus species.</title>
        <authorList>
            <person name="Johnson S.L."/>
            <person name="Daligault H.E."/>
            <person name="Davenport K.W."/>
            <person name="Jaissle J."/>
            <person name="Frey K.G."/>
            <person name="Ladner J.T."/>
            <person name="Broomall S.M."/>
            <person name="Bishop-Lilly K.A."/>
            <person name="Bruce D.C."/>
            <person name="Gibbons H.S."/>
            <person name="Coyne S.R."/>
            <person name="Lo C.C."/>
            <person name="Meincke L."/>
            <person name="Munk A.C."/>
            <person name="Koroleva G.I."/>
            <person name="Rosenzweig C.N."/>
            <person name="Palacios G.F."/>
            <person name="Redden C.L."/>
            <person name="Minogue T.D."/>
            <person name="Chain P.S."/>
        </authorList>
    </citation>
    <scope>NUCLEOTIDE SEQUENCE [LARGE SCALE GENOMIC DNA]</scope>
    <source>
        <strain evidence="2">ATCC 14581 / DSM 32 / JCM 2506 / NBRC 15308 / NCIMB 9376 / NCTC 10342 / NRRL B-14308 / VKM B-512</strain>
    </source>
</reference>
<gene>
    <name evidence="1" type="ORF">BG04_5119</name>
</gene>
<organism evidence="1 2">
    <name type="scientific">Priestia megaterium (strain ATCC 14581 / DSM 32 / CCUG 1817 / JCM 2506 / NBRC 15308 / NCIMB 9376 / NCTC 10342 / NRRL B-14308 / VKM B-512 / Ford 19)</name>
    <name type="common">Bacillus megaterium</name>
    <dbReference type="NCBI Taxonomy" id="1348623"/>
    <lineage>
        <taxon>Bacteria</taxon>
        <taxon>Bacillati</taxon>
        <taxon>Bacillota</taxon>
        <taxon>Bacilli</taxon>
        <taxon>Bacillales</taxon>
        <taxon>Bacillaceae</taxon>
        <taxon>Priestia</taxon>
    </lineage>
</organism>
<protein>
    <submittedName>
        <fullName evidence="1">Putative membrane protein</fullName>
    </submittedName>
</protein>
<dbReference type="RefSeq" id="WP_034651474.1">
    <property type="nucleotide sequence ID" value="NZ_BCVB01000010.1"/>
</dbReference>